<dbReference type="EMBL" id="JBHTLQ010000019">
    <property type="protein sequence ID" value="MFD1190954.1"/>
    <property type="molecule type" value="Genomic_DNA"/>
</dbReference>
<comment type="caution">
    <text evidence="2">The sequence shown here is derived from an EMBL/GenBank/DDBJ whole genome shotgun (WGS) entry which is preliminary data.</text>
</comment>
<proteinExistence type="predicted"/>
<dbReference type="SUPFAM" id="SSF55021">
    <property type="entry name" value="ACT-like"/>
    <property type="match status" value="2"/>
</dbReference>
<dbReference type="PIRSF" id="PIRSF028103">
    <property type="entry name" value="GcvR"/>
    <property type="match status" value="1"/>
</dbReference>
<gene>
    <name evidence="2" type="ORF">ACFQ27_10220</name>
</gene>
<dbReference type="Pfam" id="PF13740">
    <property type="entry name" value="ACT_6"/>
    <property type="match status" value="1"/>
</dbReference>
<dbReference type="Gene3D" id="3.30.70.260">
    <property type="match status" value="2"/>
</dbReference>
<dbReference type="PROSITE" id="PS51671">
    <property type="entry name" value="ACT"/>
    <property type="match status" value="1"/>
</dbReference>
<evidence type="ECO:0000313" key="2">
    <source>
        <dbReference type="EMBL" id="MFD1190954.1"/>
    </source>
</evidence>
<organism evidence="2 3">
    <name type="scientific">Phenylobacterium conjunctum</name>
    <dbReference type="NCBI Taxonomy" id="1298959"/>
    <lineage>
        <taxon>Bacteria</taxon>
        <taxon>Pseudomonadati</taxon>
        <taxon>Pseudomonadota</taxon>
        <taxon>Alphaproteobacteria</taxon>
        <taxon>Caulobacterales</taxon>
        <taxon>Caulobacteraceae</taxon>
        <taxon>Phenylobacterium</taxon>
    </lineage>
</organism>
<evidence type="ECO:0000259" key="1">
    <source>
        <dbReference type="PROSITE" id="PS51671"/>
    </source>
</evidence>
<dbReference type="Proteomes" id="UP001597216">
    <property type="component" value="Unassembled WGS sequence"/>
</dbReference>
<dbReference type="InterPro" id="IPR050990">
    <property type="entry name" value="UPF0237/GcvR_regulator"/>
</dbReference>
<accession>A0ABW3T1C2</accession>
<keyword evidence="3" id="KW-1185">Reference proteome</keyword>
<dbReference type="PANTHER" id="PTHR34875">
    <property type="entry name" value="UPF0237 PROTEIN MJ1558"/>
    <property type="match status" value="1"/>
</dbReference>
<dbReference type="InterPro" id="IPR016867">
    <property type="entry name" value="GcvR"/>
</dbReference>
<feature type="domain" description="ACT" evidence="1">
    <location>
        <begin position="90"/>
        <end position="169"/>
    </location>
</feature>
<dbReference type="PANTHER" id="PTHR34875:SF6">
    <property type="entry name" value="UPF0237 PROTEIN MJ1558"/>
    <property type="match status" value="1"/>
</dbReference>
<dbReference type="CDD" id="cd04869">
    <property type="entry name" value="ACT_GcvR_2"/>
    <property type="match status" value="1"/>
</dbReference>
<protein>
    <submittedName>
        <fullName evidence="2">Glycine cleavage system protein R</fullName>
    </submittedName>
</protein>
<name>A0ABW3T1C2_9CAUL</name>
<sequence>MANLVLTVMGSDRPGLTQALSSAVLSAGGNWLESHLSQLAGLYVGSTLVEIDEAKVEALLEAVRAVDAEGLDVRIAPASQRAGGLGDAVGFNLVGQDRPGIVHQVTATLARLGVNIETFKSFLTPEPHSGAQLFHIDARLRLPAGMSSAAVQAELEAISGEIMVDVALSPLDAA</sequence>
<reference evidence="3" key="1">
    <citation type="journal article" date="2019" name="Int. J. Syst. Evol. Microbiol.">
        <title>The Global Catalogue of Microorganisms (GCM) 10K type strain sequencing project: providing services to taxonomists for standard genome sequencing and annotation.</title>
        <authorList>
            <consortium name="The Broad Institute Genomics Platform"/>
            <consortium name="The Broad Institute Genome Sequencing Center for Infectious Disease"/>
            <person name="Wu L."/>
            <person name="Ma J."/>
        </authorList>
    </citation>
    <scope>NUCLEOTIDE SEQUENCE [LARGE SCALE GENOMIC DNA]</scope>
    <source>
        <strain evidence="3">CCUG 55074</strain>
    </source>
</reference>
<dbReference type="RefSeq" id="WP_377353509.1">
    <property type="nucleotide sequence ID" value="NZ_JBHTLQ010000019.1"/>
</dbReference>
<dbReference type="InterPro" id="IPR045865">
    <property type="entry name" value="ACT-like_dom_sf"/>
</dbReference>
<dbReference type="InterPro" id="IPR002912">
    <property type="entry name" value="ACT_dom"/>
</dbReference>
<evidence type="ECO:0000313" key="3">
    <source>
        <dbReference type="Proteomes" id="UP001597216"/>
    </source>
</evidence>